<feature type="transmembrane region" description="Helical" evidence="2">
    <location>
        <begin position="263"/>
        <end position="281"/>
    </location>
</feature>
<evidence type="ECO:0000313" key="3">
    <source>
        <dbReference type="EMBL" id="BBA96980.1"/>
    </source>
</evidence>
<reference evidence="3 4" key="1">
    <citation type="journal article" date="2010" name="J. Bacteriol.">
        <title>Biochemical characterization of a novel indole prenyltransferase from Streptomyces sp. SN-593.</title>
        <authorList>
            <person name="Takahashi S."/>
            <person name="Takagi H."/>
            <person name="Toyoda A."/>
            <person name="Uramoto M."/>
            <person name="Nogawa T."/>
            <person name="Ueki M."/>
            <person name="Sakaki Y."/>
            <person name="Osada H."/>
        </authorList>
    </citation>
    <scope>NUCLEOTIDE SEQUENCE [LARGE SCALE GENOMIC DNA]</scope>
    <source>
        <strain evidence="3 4">SN-593</strain>
    </source>
</reference>
<evidence type="ECO:0008006" key="5">
    <source>
        <dbReference type="Google" id="ProtNLM"/>
    </source>
</evidence>
<evidence type="ECO:0000313" key="4">
    <source>
        <dbReference type="Proteomes" id="UP000595703"/>
    </source>
</evidence>
<reference evidence="3 4" key="3">
    <citation type="journal article" date="2011" name="Nat. Chem. Biol.">
        <title>Reveromycin A biosynthesis uses RevG and RevJ for stereospecific spiroacetal formation.</title>
        <authorList>
            <person name="Takahashi S."/>
            <person name="Toyoda A."/>
            <person name="Sekiyama Y."/>
            <person name="Takagi H."/>
            <person name="Nogawa T."/>
            <person name="Uramoto M."/>
            <person name="Suzuki R."/>
            <person name="Koshino H."/>
            <person name="Kumano T."/>
            <person name="Panthee S."/>
            <person name="Dairi T."/>
            <person name="Ishikawa J."/>
            <person name="Ikeda H."/>
            <person name="Sakaki Y."/>
            <person name="Osada H."/>
        </authorList>
    </citation>
    <scope>NUCLEOTIDE SEQUENCE [LARGE SCALE GENOMIC DNA]</scope>
    <source>
        <strain evidence="3 4">SN-593</strain>
    </source>
</reference>
<dbReference type="AlphaFoldDB" id="A0A7U3VMU5"/>
<dbReference type="Proteomes" id="UP000595703">
    <property type="component" value="Chromosome"/>
</dbReference>
<sequence length="701" mass="71317">MKTQAPSETSAPSRGSSATVSVAQAEAALVEHYPRLVRLAYVTLPADLGKHHRAMAAHRLVQSSLPTSPVPSRQGGAFGVLRVRVLRAALEFADRGRLRAALDGVRSPRVTGLRTHPQAGGEAEAALYRALSSLPAPARAAYALMSAEALGEPDARGVLDAAGVADPREAVRAAAGVRVPAQAGTGTAAGAVPGVVTGLVTGAGVDAGAGLGLGAGRGAAGRAQAEAAGPVAGRRLLASGEFDACTLQLRPTDLLRRRRRGRIAGVAAAVAAAGALLFAVAGSGSSNEHYAASGTPGADPRALDPAALVRVPANGWKSTARLDFSAWPARGDRTKDTALLGRALSVWANPGASVDVSSTPGTPRTGPTQPPQLLFAGDEDAATVVIFYDGLRVVRYAQPKSGSGRAALDFAQAQDADPTTSAALLVDRVDGNARFLTAPWVAGARTRDLFEPGQATADLHRSSDGVTDPVPMPGVSAAADATGSAACGTTWPVMELRSSAAIGTQQSFLLTDLGDLAPVHLTYSPPSAVGGAVAPREATGSQALASWAHSACRLVELRGQGVKAVDDWEFADTALPEGAGEASWTCDRADTWRGPGIALVQFVPPAAKAAEPGTLAGQQADGNACSRYDQHVMAGVMWKSPADRWYLLAAGSRDTASITATNGVQATSEGQFLSAPAPRGTRATLDGRLADGTPLSPLGDG</sequence>
<organism evidence="3 4">
    <name type="scientific">Actinacidiphila reveromycinica</name>
    <dbReference type="NCBI Taxonomy" id="659352"/>
    <lineage>
        <taxon>Bacteria</taxon>
        <taxon>Bacillati</taxon>
        <taxon>Actinomycetota</taxon>
        <taxon>Actinomycetes</taxon>
        <taxon>Kitasatosporales</taxon>
        <taxon>Streptomycetaceae</taxon>
        <taxon>Actinacidiphila</taxon>
    </lineage>
</organism>
<accession>A0A7U3VMU5</accession>
<evidence type="ECO:0000256" key="1">
    <source>
        <dbReference type="SAM" id="MobiDB-lite"/>
    </source>
</evidence>
<dbReference type="KEGG" id="arev:RVR_2519"/>
<proteinExistence type="predicted"/>
<feature type="region of interest" description="Disordered" evidence="1">
    <location>
        <begin position="669"/>
        <end position="701"/>
    </location>
</feature>
<reference evidence="3 4" key="4">
    <citation type="journal article" date="2020" name="Sci. Rep.">
        <title>beta-carboline chemical signals induce reveromycin production through a LuxR family regulator in Streptomyces sp. SN-593.</title>
        <authorList>
            <person name="Panthee S."/>
            <person name="Kito N."/>
            <person name="Hayashi T."/>
            <person name="Shimizu T."/>
            <person name="Ishikawa J."/>
            <person name="Hamamoto H."/>
            <person name="Osada H."/>
            <person name="Takahashi S."/>
        </authorList>
    </citation>
    <scope>NUCLEOTIDE SEQUENCE [LARGE SCALE GENOMIC DNA]</scope>
    <source>
        <strain evidence="3 4">SN-593</strain>
    </source>
</reference>
<keyword evidence="2" id="KW-0812">Transmembrane</keyword>
<keyword evidence="2" id="KW-0472">Membrane</keyword>
<keyword evidence="4" id="KW-1185">Reference proteome</keyword>
<dbReference type="EMBL" id="AP018365">
    <property type="protein sequence ID" value="BBA96980.1"/>
    <property type="molecule type" value="Genomic_DNA"/>
</dbReference>
<gene>
    <name evidence="3" type="ORF">RVR_2519</name>
</gene>
<name>A0A7U3VMU5_9ACTN</name>
<keyword evidence="2" id="KW-1133">Transmembrane helix</keyword>
<reference evidence="3 4" key="2">
    <citation type="journal article" date="2011" name="J. Antibiot.">
        <title>Furaquinocins I and J: novel polyketide isoprenoid hybrid compounds from Streptomyces reveromyceticus SN-593.</title>
        <authorList>
            <person name="Panthee S."/>
            <person name="Takahashi S."/>
            <person name="Takagi H."/>
            <person name="Nogawa T."/>
            <person name="Oowada E."/>
            <person name="Uramoto M."/>
            <person name="Osada H."/>
        </authorList>
    </citation>
    <scope>NUCLEOTIDE SEQUENCE [LARGE SCALE GENOMIC DNA]</scope>
    <source>
        <strain evidence="3 4">SN-593</strain>
    </source>
</reference>
<evidence type="ECO:0000256" key="2">
    <source>
        <dbReference type="SAM" id="Phobius"/>
    </source>
</evidence>
<protein>
    <recommendedName>
        <fullName evidence="5">DNA-directed RNA polymerase specialized sigma24 family protein</fullName>
    </recommendedName>
</protein>